<gene>
    <name evidence="2" type="ORF">FB465_6246</name>
</gene>
<dbReference type="InterPro" id="IPR010982">
    <property type="entry name" value="Lambda_DNA-bd_dom_sf"/>
</dbReference>
<evidence type="ECO:0000313" key="2">
    <source>
        <dbReference type="EMBL" id="TWE21079.1"/>
    </source>
</evidence>
<evidence type="ECO:0000259" key="1">
    <source>
        <dbReference type="SMART" id="SM00530"/>
    </source>
</evidence>
<name>A0A561EZP1_9ACTN</name>
<accession>A0A561EZP1</accession>
<proteinExistence type="predicted"/>
<dbReference type="SUPFAM" id="SSF47413">
    <property type="entry name" value="lambda repressor-like DNA-binding domains"/>
    <property type="match status" value="1"/>
</dbReference>
<organism evidence="2 3">
    <name type="scientific">Kitasatospora atroaurantiaca</name>
    <dbReference type="NCBI Taxonomy" id="285545"/>
    <lineage>
        <taxon>Bacteria</taxon>
        <taxon>Bacillati</taxon>
        <taxon>Actinomycetota</taxon>
        <taxon>Actinomycetes</taxon>
        <taxon>Kitasatosporales</taxon>
        <taxon>Streptomycetaceae</taxon>
        <taxon>Kitasatospora</taxon>
    </lineage>
</organism>
<dbReference type="EMBL" id="VIVR01000001">
    <property type="protein sequence ID" value="TWE21079.1"/>
    <property type="molecule type" value="Genomic_DNA"/>
</dbReference>
<protein>
    <recommendedName>
        <fullName evidence="1">HTH cro/C1-type domain-containing protein</fullName>
    </recommendedName>
</protein>
<evidence type="ECO:0000313" key="3">
    <source>
        <dbReference type="Proteomes" id="UP000318416"/>
    </source>
</evidence>
<dbReference type="AlphaFoldDB" id="A0A561EZP1"/>
<feature type="domain" description="HTH cro/C1-type" evidence="1">
    <location>
        <begin position="17"/>
        <end position="77"/>
    </location>
</feature>
<comment type="caution">
    <text evidence="2">The sequence shown here is derived from an EMBL/GenBank/DDBJ whole genome shotgun (WGS) entry which is preliminary data.</text>
</comment>
<reference evidence="2 3" key="1">
    <citation type="submission" date="2019-06" db="EMBL/GenBank/DDBJ databases">
        <title>Sequencing the genomes of 1000 actinobacteria strains.</title>
        <authorList>
            <person name="Klenk H.-P."/>
        </authorList>
    </citation>
    <scope>NUCLEOTIDE SEQUENCE [LARGE SCALE GENOMIC DNA]</scope>
    <source>
        <strain evidence="2 3">DSM 41649</strain>
    </source>
</reference>
<dbReference type="Gene3D" id="1.10.260.40">
    <property type="entry name" value="lambda repressor-like DNA-binding domains"/>
    <property type="match status" value="2"/>
</dbReference>
<keyword evidence="3" id="KW-1185">Reference proteome</keyword>
<dbReference type="CDD" id="cd00093">
    <property type="entry name" value="HTH_XRE"/>
    <property type="match status" value="1"/>
</dbReference>
<dbReference type="SMART" id="SM00530">
    <property type="entry name" value="HTH_XRE"/>
    <property type="match status" value="2"/>
</dbReference>
<dbReference type="GO" id="GO:0003677">
    <property type="term" value="F:DNA binding"/>
    <property type="evidence" value="ECO:0007669"/>
    <property type="project" value="InterPro"/>
</dbReference>
<sequence length="238" mass="26781">MNRDDAHVSGPPFSPAEARAARLRIGMTTDQVAAAMAQLGMGQPAGLVEAWELGTRAPSEIQLFALADALWCPTPVLMAVRPRSLQEHRLARQLTRERLAHRLGMEPHVYARAETEHHWTGDEQQTRVLAEALGLQPDEVLDVIGQGTELIERLKQAVEGRWKSHVGPLADFLGVDEKHVAYALRVLHQEYAQFTERYMGHLVARSGDSRLKEIATERARWLRRLPEHFWELADRAGA</sequence>
<dbReference type="Proteomes" id="UP000318416">
    <property type="component" value="Unassembled WGS sequence"/>
</dbReference>
<feature type="domain" description="HTH cro/C1-type" evidence="1">
    <location>
        <begin position="84"/>
        <end position="140"/>
    </location>
</feature>
<dbReference type="InterPro" id="IPR001387">
    <property type="entry name" value="Cro/C1-type_HTH"/>
</dbReference>